<protein>
    <recommendedName>
        <fullName evidence="1">Siphovirus-type tail component RIFT-related domain-containing protein</fullName>
    </recommendedName>
</protein>
<evidence type="ECO:0000259" key="1">
    <source>
        <dbReference type="Pfam" id="PF05709"/>
    </source>
</evidence>
<accession>A0ABQ2NMP2</accession>
<dbReference type="Pfam" id="PF05709">
    <property type="entry name" value="Sipho_tail"/>
    <property type="match status" value="1"/>
</dbReference>
<evidence type="ECO:0000313" key="3">
    <source>
        <dbReference type="Proteomes" id="UP000641206"/>
    </source>
</evidence>
<feature type="domain" description="Siphovirus-type tail component RIFT-related" evidence="1">
    <location>
        <begin position="22"/>
        <end position="119"/>
    </location>
</feature>
<gene>
    <name evidence="2" type="ORF">GCM10011346_02580</name>
</gene>
<dbReference type="InterPro" id="IPR008841">
    <property type="entry name" value="Siphovirus-type_tail_N"/>
</dbReference>
<keyword evidence="3" id="KW-1185">Reference proteome</keyword>
<dbReference type="Gene3D" id="2.40.30.200">
    <property type="match status" value="1"/>
</dbReference>
<dbReference type="RefSeq" id="WP_188732742.1">
    <property type="nucleotide sequence ID" value="NZ_BMLW01000001.1"/>
</dbReference>
<proteinExistence type="predicted"/>
<dbReference type="EMBL" id="BMLW01000001">
    <property type="protein sequence ID" value="GGP07269.1"/>
    <property type="molecule type" value="Genomic_DNA"/>
</dbReference>
<sequence length="232" mass="26614">MDRNLLINDTEVSEYDLYYASIPPVPSPEQDVEHVEIKGRHGSLTKKYGFKDISYPITFYFYENAVFKKAFRKAKPILFAAKTLRFNDDPDVHYRVKSINIDTAENDIIKFGRFTVEFILMPFQYETNPTQSITTRTVFNNPAFESEPYIKATCSGNGKIIVNGNEIQITGINGTIELDSELMNAYRKTTGNITNLNNHMVGDFPVFQNGNNVVEFSGDISKLEINPRWRWV</sequence>
<dbReference type="Proteomes" id="UP000641206">
    <property type="component" value="Unassembled WGS sequence"/>
</dbReference>
<comment type="caution">
    <text evidence="2">The sequence shown here is derived from an EMBL/GenBank/DDBJ whole genome shotgun (WGS) entry which is preliminary data.</text>
</comment>
<evidence type="ECO:0000313" key="2">
    <source>
        <dbReference type="EMBL" id="GGP07269.1"/>
    </source>
</evidence>
<name>A0ABQ2NMP2_9BACI</name>
<organism evidence="2 3">
    <name type="scientific">Oceanobacillus neutriphilus</name>
    <dbReference type="NCBI Taxonomy" id="531815"/>
    <lineage>
        <taxon>Bacteria</taxon>
        <taxon>Bacillati</taxon>
        <taxon>Bacillota</taxon>
        <taxon>Bacilli</taxon>
        <taxon>Bacillales</taxon>
        <taxon>Bacillaceae</taxon>
        <taxon>Oceanobacillus</taxon>
    </lineage>
</organism>
<reference evidence="3" key="1">
    <citation type="journal article" date="2019" name="Int. J. Syst. Evol. Microbiol.">
        <title>The Global Catalogue of Microorganisms (GCM) 10K type strain sequencing project: providing services to taxonomists for standard genome sequencing and annotation.</title>
        <authorList>
            <consortium name="The Broad Institute Genomics Platform"/>
            <consortium name="The Broad Institute Genome Sequencing Center for Infectious Disease"/>
            <person name="Wu L."/>
            <person name="Ma J."/>
        </authorList>
    </citation>
    <scope>NUCLEOTIDE SEQUENCE [LARGE SCALE GENOMIC DNA]</scope>
    <source>
        <strain evidence="3">CGMCC 1.7693</strain>
    </source>
</reference>